<keyword evidence="2" id="KW-0732">Signal</keyword>
<evidence type="ECO:0000256" key="1">
    <source>
        <dbReference type="SAM" id="MobiDB-lite"/>
    </source>
</evidence>
<organism evidence="3 4">
    <name type="scientific">Hyaloscypha variabilis (strain UAMH 11265 / GT02V1 / F)</name>
    <name type="common">Meliniomyces variabilis</name>
    <dbReference type="NCBI Taxonomy" id="1149755"/>
    <lineage>
        <taxon>Eukaryota</taxon>
        <taxon>Fungi</taxon>
        <taxon>Dikarya</taxon>
        <taxon>Ascomycota</taxon>
        <taxon>Pezizomycotina</taxon>
        <taxon>Leotiomycetes</taxon>
        <taxon>Helotiales</taxon>
        <taxon>Hyaloscyphaceae</taxon>
        <taxon>Hyaloscypha</taxon>
        <taxon>Hyaloscypha variabilis</taxon>
    </lineage>
</organism>
<feature type="region of interest" description="Disordered" evidence="1">
    <location>
        <begin position="94"/>
        <end position="116"/>
    </location>
</feature>
<evidence type="ECO:0000313" key="3">
    <source>
        <dbReference type="EMBL" id="PMD37138.1"/>
    </source>
</evidence>
<protein>
    <submittedName>
        <fullName evidence="3">Uncharacterized protein</fullName>
    </submittedName>
</protein>
<gene>
    <name evidence="3" type="ORF">L207DRAFT_514467</name>
</gene>
<sequence length="746" mass="86117">MVITGLIAWAILAQRVFAVPVQNSSPSVKDSRVQKHQIEDLPPITGFVTPEGIIEVAPYPLETTSTGLPFDRRPDNLKSFSTIVDDISSAGSKKQLNATVSSQHRHQPLSNSAQRGYDDTEIEDWLDVMLRQYSHEGEYSKRWMPRLDTVGKELQPLRPLKPVSSTNLSDDDKAQIVMDQLEYAFRNYHKTGYKYSFPHIAVAAIHKAKDSLHRLNITGDASLRYSEKLRAYCYQIHGSQHREESCARQLNEKVTGAALHSNPSWNSTAILGKRAMMKILSEDVSASQTAEEAFTSQVTQPSSVESFISKLRLAYCPGQSVWKPAEQFEDLRDCALYTHLVKHEDKLERRDDDPTPDPAWLKKFLYPEQHNSLPKRNEKRWEFEASMNLEYEDPQSHETAEFDVEASRFPDWEQIRAENSEKSFDIYAESLTNQSTKRYLTNDVRKLENEIETKIAKPWIEFKNTTKDATDAIQDAVERFTARMHKHKYHVPGNMNITATLDPSKHRKRGLQESVRKLENEVGSEITEPLHELTEPSLQLNNSTKRDTGLPEEFLKMLFKDEDFRTFVHNLFNNTFEDPPPQLEFDMSKKVLEQLYKHEEFRTVIDDLFIETSGMDNSTACSQPTSYNSTLSSVAPRMHARDIKRSEHDHGNCHDFGIKTPNEEFSRENAQNWFDIGSDKHWREQYRKMGHRPSYDYLIGKSYERDAVPGKERWSGKEQPEEHEVTEAQYMKKVSPKNGHSREEIL</sequence>
<feature type="compositionally biased region" description="Polar residues" evidence="1">
    <location>
        <begin position="94"/>
        <end position="114"/>
    </location>
</feature>
<dbReference type="EMBL" id="KZ613949">
    <property type="protein sequence ID" value="PMD37138.1"/>
    <property type="molecule type" value="Genomic_DNA"/>
</dbReference>
<dbReference type="Proteomes" id="UP000235786">
    <property type="component" value="Unassembled WGS sequence"/>
</dbReference>
<dbReference type="OrthoDB" id="3538100at2759"/>
<dbReference type="AlphaFoldDB" id="A0A2J6RF53"/>
<feature type="region of interest" description="Disordered" evidence="1">
    <location>
        <begin position="708"/>
        <end position="746"/>
    </location>
</feature>
<reference evidence="3 4" key="1">
    <citation type="submission" date="2016-04" db="EMBL/GenBank/DDBJ databases">
        <title>A degradative enzymes factory behind the ericoid mycorrhizal symbiosis.</title>
        <authorList>
            <consortium name="DOE Joint Genome Institute"/>
            <person name="Martino E."/>
            <person name="Morin E."/>
            <person name="Grelet G."/>
            <person name="Kuo A."/>
            <person name="Kohler A."/>
            <person name="Daghino S."/>
            <person name="Barry K."/>
            <person name="Choi C."/>
            <person name="Cichocki N."/>
            <person name="Clum A."/>
            <person name="Copeland A."/>
            <person name="Hainaut M."/>
            <person name="Haridas S."/>
            <person name="Labutti K."/>
            <person name="Lindquist E."/>
            <person name="Lipzen A."/>
            <person name="Khouja H.-R."/>
            <person name="Murat C."/>
            <person name="Ohm R."/>
            <person name="Olson A."/>
            <person name="Spatafora J."/>
            <person name="Veneault-Fourrey C."/>
            <person name="Henrissat B."/>
            <person name="Grigoriev I."/>
            <person name="Martin F."/>
            <person name="Perotto S."/>
        </authorList>
    </citation>
    <scope>NUCLEOTIDE SEQUENCE [LARGE SCALE GENOMIC DNA]</scope>
    <source>
        <strain evidence="3 4">F</strain>
    </source>
</reference>
<name>A0A2J6RF53_HYAVF</name>
<evidence type="ECO:0000313" key="4">
    <source>
        <dbReference type="Proteomes" id="UP000235786"/>
    </source>
</evidence>
<feature type="signal peptide" evidence="2">
    <location>
        <begin position="1"/>
        <end position="18"/>
    </location>
</feature>
<proteinExistence type="predicted"/>
<keyword evidence="4" id="KW-1185">Reference proteome</keyword>
<accession>A0A2J6RF53</accession>
<evidence type="ECO:0000256" key="2">
    <source>
        <dbReference type="SAM" id="SignalP"/>
    </source>
</evidence>
<feature type="compositionally biased region" description="Basic and acidic residues" evidence="1">
    <location>
        <begin position="708"/>
        <end position="726"/>
    </location>
</feature>
<feature type="chain" id="PRO_5014473723" evidence="2">
    <location>
        <begin position="19"/>
        <end position="746"/>
    </location>
</feature>